<proteinExistence type="predicted"/>
<evidence type="ECO:0000313" key="2">
    <source>
        <dbReference type="Proteomes" id="UP001169760"/>
    </source>
</evidence>
<dbReference type="Proteomes" id="UP001169760">
    <property type="component" value="Unassembled WGS sequence"/>
</dbReference>
<accession>A0AAW7XAQ2</accession>
<gene>
    <name evidence="1" type="ORF">Q4521_19790</name>
</gene>
<comment type="caution">
    <text evidence="1">The sequence shown here is derived from an EMBL/GenBank/DDBJ whole genome shotgun (WGS) entry which is preliminary data.</text>
</comment>
<evidence type="ECO:0000313" key="1">
    <source>
        <dbReference type="EMBL" id="MDO6424742.1"/>
    </source>
</evidence>
<sequence>MLATFNAQTDTLTEFVRAGGETLARIESDGGDLLLLIIIQLTKIQSMVTFANIIGRIKILLKNIVVTGLLFVCVSCIAEDNTYLEHVNFEVVIQNENLSLDSYLEFIAEDNYPTVGFGSSVSGWLSMCDIPQLLALVESEKSVKAAYSMVSAQLIMDRSTLAQESVFLLLGLKVDRYPPVMTASMIEEDERDDVIAWAKSEASRNTCGEAEIQK</sequence>
<reference evidence="1" key="1">
    <citation type="submission" date="2023-07" db="EMBL/GenBank/DDBJ databases">
        <title>Genome content predicts the carbon catabolic preferences of heterotrophic bacteria.</title>
        <authorList>
            <person name="Gralka M."/>
        </authorList>
    </citation>
    <scope>NUCLEOTIDE SEQUENCE</scope>
    <source>
        <strain evidence="1">I3M17_2</strain>
    </source>
</reference>
<protein>
    <submittedName>
        <fullName evidence="1">Uncharacterized protein</fullName>
    </submittedName>
</protein>
<dbReference type="RefSeq" id="WP_303493935.1">
    <property type="nucleotide sequence ID" value="NZ_JAUOPB010000017.1"/>
</dbReference>
<name>A0AAW7XAQ2_9GAMM</name>
<dbReference type="EMBL" id="JAUOPB010000017">
    <property type="protein sequence ID" value="MDO6424742.1"/>
    <property type="molecule type" value="Genomic_DNA"/>
</dbReference>
<dbReference type="AlphaFoldDB" id="A0AAW7XAQ2"/>
<organism evidence="1 2">
    <name type="scientific">Saccharophagus degradans</name>
    <dbReference type="NCBI Taxonomy" id="86304"/>
    <lineage>
        <taxon>Bacteria</taxon>
        <taxon>Pseudomonadati</taxon>
        <taxon>Pseudomonadota</taxon>
        <taxon>Gammaproteobacteria</taxon>
        <taxon>Cellvibrionales</taxon>
        <taxon>Cellvibrionaceae</taxon>
        <taxon>Saccharophagus</taxon>
    </lineage>
</organism>